<dbReference type="Gene3D" id="3.40.640.10">
    <property type="entry name" value="Type I PLP-dependent aspartate aminotransferase-like (Major domain)"/>
    <property type="match status" value="1"/>
</dbReference>
<dbReference type="InterPro" id="IPR015422">
    <property type="entry name" value="PyrdxlP-dep_Trfase_small"/>
</dbReference>
<proteinExistence type="inferred from homology"/>
<evidence type="ECO:0000256" key="1">
    <source>
        <dbReference type="ARBA" id="ARBA00022898"/>
    </source>
</evidence>
<feature type="modified residue" description="N6-(pyridoxal phosphate)lysine" evidence="4">
    <location>
        <position position="184"/>
    </location>
</feature>
<dbReference type="Proteomes" id="UP000228775">
    <property type="component" value="Unassembled WGS sequence"/>
</dbReference>
<sequence>MEFINLKIQDQNIQQKILKNIQKVINSGQFILGQEVAQFEKNIAQCLNVKYAIGVASGTDALFLSLVALGIKQGDEVITTPFSFIATANTISRVGATPVFADINPANFNIDPEQIKTKITKKTKAIIPVHLFGQMADMDAIMALAKKHNLAVIEDACQAIGACSKTKKAGTIGSYGCFSFFPTKNLGAYGDAGLVVTNQKDIAEKIKVLRAHGAKKQYHHQILGFNSRLDEIQAAVLNVKLKYLDQWNEQRISHARYFTEHLQDIKQLIVPPAISDLSHIFHQYTIRAQKRNQLKKFLEKNKIPTMVYYPVPLHLQPMFKCLNYQRNDFPQTEKASREVSSLPIYPGLAQKDQDFIIKKIKEFYDSR</sequence>
<comment type="similarity">
    <text evidence="2 5">Belongs to the DegT/DnrJ/EryC1 family.</text>
</comment>
<dbReference type="GO" id="GO:0000271">
    <property type="term" value="P:polysaccharide biosynthetic process"/>
    <property type="evidence" value="ECO:0007669"/>
    <property type="project" value="TreeGrafter"/>
</dbReference>
<dbReference type="SUPFAM" id="SSF53383">
    <property type="entry name" value="PLP-dependent transferases"/>
    <property type="match status" value="1"/>
</dbReference>
<dbReference type="PANTHER" id="PTHR30244:SF36">
    <property type="entry name" value="3-OXO-GLUCOSE-6-PHOSPHATE:GLUTAMATE AMINOTRANSFERASE"/>
    <property type="match status" value="1"/>
</dbReference>
<dbReference type="GO" id="GO:0030170">
    <property type="term" value="F:pyridoxal phosphate binding"/>
    <property type="evidence" value="ECO:0007669"/>
    <property type="project" value="UniProtKB-ARBA"/>
</dbReference>
<dbReference type="PIRSF" id="PIRSF000390">
    <property type="entry name" value="PLP_StrS"/>
    <property type="match status" value="1"/>
</dbReference>
<protein>
    <submittedName>
        <fullName evidence="6">Transcriptional regulator</fullName>
    </submittedName>
</protein>
<evidence type="ECO:0000313" key="7">
    <source>
        <dbReference type="Proteomes" id="UP000228775"/>
    </source>
</evidence>
<dbReference type="Pfam" id="PF01041">
    <property type="entry name" value="DegT_DnrJ_EryC1"/>
    <property type="match status" value="1"/>
</dbReference>
<accession>A0A2M7AXS3</accession>
<dbReference type="Gene3D" id="3.90.1150.10">
    <property type="entry name" value="Aspartate Aminotransferase, domain 1"/>
    <property type="match status" value="1"/>
</dbReference>
<keyword evidence="1 4" id="KW-0663">Pyridoxal phosphate</keyword>
<dbReference type="EMBL" id="PEVY01000027">
    <property type="protein sequence ID" value="PIU75343.1"/>
    <property type="molecule type" value="Genomic_DNA"/>
</dbReference>
<gene>
    <name evidence="6" type="ORF">COS76_01315</name>
</gene>
<organism evidence="6 7">
    <name type="scientific">Candidatus Portnoybacteria bacterium CG06_land_8_20_14_3_00_39_12</name>
    <dbReference type="NCBI Taxonomy" id="1974809"/>
    <lineage>
        <taxon>Bacteria</taxon>
        <taxon>Candidatus Portnoyibacteriota</taxon>
    </lineage>
</organism>
<comment type="caution">
    <text evidence="6">The sequence shown here is derived from an EMBL/GenBank/DDBJ whole genome shotgun (WGS) entry which is preliminary data.</text>
</comment>
<evidence type="ECO:0000313" key="6">
    <source>
        <dbReference type="EMBL" id="PIU75343.1"/>
    </source>
</evidence>
<dbReference type="InterPro" id="IPR015421">
    <property type="entry name" value="PyrdxlP-dep_Trfase_major"/>
</dbReference>
<dbReference type="GO" id="GO:0008483">
    <property type="term" value="F:transaminase activity"/>
    <property type="evidence" value="ECO:0007669"/>
    <property type="project" value="TreeGrafter"/>
</dbReference>
<feature type="active site" description="Proton acceptor" evidence="3">
    <location>
        <position position="184"/>
    </location>
</feature>
<evidence type="ECO:0000256" key="4">
    <source>
        <dbReference type="PIRSR" id="PIRSR000390-2"/>
    </source>
</evidence>
<dbReference type="CDD" id="cd00616">
    <property type="entry name" value="AHBA_syn"/>
    <property type="match status" value="1"/>
</dbReference>
<reference evidence="7" key="1">
    <citation type="submission" date="2017-09" db="EMBL/GenBank/DDBJ databases">
        <title>Depth-based differentiation of microbial function through sediment-hosted aquifers and enrichment of novel symbionts in the deep terrestrial subsurface.</title>
        <authorList>
            <person name="Probst A.J."/>
            <person name="Ladd B."/>
            <person name="Jarett J.K."/>
            <person name="Geller-Mcgrath D.E."/>
            <person name="Sieber C.M.K."/>
            <person name="Emerson J.B."/>
            <person name="Anantharaman K."/>
            <person name="Thomas B.C."/>
            <person name="Malmstrom R."/>
            <person name="Stieglmeier M."/>
            <person name="Klingl A."/>
            <person name="Woyke T."/>
            <person name="Ryan C.M."/>
            <person name="Banfield J.F."/>
        </authorList>
    </citation>
    <scope>NUCLEOTIDE SEQUENCE [LARGE SCALE GENOMIC DNA]</scope>
</reference>
<dbReference type="FunFam" id="3.40.640.10:FF:000089">
    <property type="entry name" value="Aminotransferase, DegT/DnrJ/EryC1/StrS family"/>
    <property type="match status" value="1"/>
</dbReference>
<evidence type="ECO:0000256" key="3">
    <source>
        <dbReference type="PIRSR" id="PIRSR000390-1"/>
    </source>
</evidence>
<dbReference type="AlphaFoldDB" id="A0A2M7AXS3"/>
<dbReference type="InterPro" id="IPR000653">
    <property type="entry name" value="DegT/StrS_aminotransferase"/>
</dbReference>
<evidence type="ECO:0000256" key="2">
    <source>
        <dbReference type="ARBA" id="ARBA00037999"/>
    </source>
</evidence>
<name>A0A2M7AXS3_9BACT</name>
<dbReference type="PANTHER" id="PTHR30244">
    <property type="entry name" value="TRANSAMINASE"/>
    <property type="match status" value="1"/>
</dbReference>
<dbReference type="InterPro" id="IPR015424">
    <property type="entry name" value="PyrdxlP-dep_Trfase"/>
</dbReference>
<evidence type="ECO:0000256" key="5">
    <source>
        <dbReference type="RuleBase" id="RU004508"/>
    </source>
</evidence>